<comment type="caution">
    <text evidence="4">The sequence shown here is derived from an EMBL/GenBank/DDBJ whole genome shotgun (WGS) entry which is preliminary data.</text>
</comment>
<evidence type="ECO:0000256" key="1">
    <source>
        <dbReference type="ARBA" id="ARBA00022617"/>
    </source>
</evidence>
<protein>
    <recommendedName>
        <fullName evidence="6">Cytochrome P450</fullName>
    </recommendedName>
</protein>
<sequence length="350" mass="38576">MLLNLLDGINHLRFPGTDLVFVPNQAVNESAANLVSRRKLMLTNALPLKHLRPGLKNGFFTVRLLPPPLAHKDTPLTLTFIENLSTRTRTKSLATHLVLKWALGGLSTNINDTEDFTCMALDTIGLCSMGSRLRQLLFIRDESPWLTFSLRPVTEGQGHCQACFTTLRLRNPTKIMKNAFYYSRGIKCPEERSTISDDSIISDLMTFLVAGHETTSRILSDTFYHLPKNPETFAKTQQEVDPVRGKGPVTLAHISKLGYINGALREALRIDSTIPTIGLSRKEDTTLGGKYCHCSIEIQPSAAKVPMISSRSGSRKRTSTISKDSFPTTGSHLAIANDRVSVGLVSGKSV</sequence>
<keyword evidence="1" id="KW-0349">Heme</keyword>
<name>A0A9N9VGA8_9HYPO</name>
<dbReference type="EMBL" id="CABFNQ020000679">
    <property type="protein sequence ID" value="CAH0022515.1"/>
    <property type="molecule type" value="Genomic_DNA"/>
</dbReference>
<dbReference type="GO" id="GO:0016705">
    <property type="term" value="F:oxidoreductase activity, acting on paired donors, with incorporation or reduction of molecular oxygen"/>
    <property type="evidence" value="ECO:0007669"/>
    <property type="project" value="InterPro"/>
</dbReference>
<evidence type="ECO:0000256" key="2">
    <source>
        <dbReference type="ARBA" id="ARBA00022723"/>
    </source>
</evidence>
<dbReference type="PANTHER" id="PTHR24305:SF108">
    <property type="entry name" value="P450, PUTATIVE (EUROFUNG)-RELATED"/>
    <property type="match status" value="1"/>
</dbReference>
<dbReference type="InterPro" id="IPR050121">
    <property type="entry name" value="Cytochrome_P450_monoxygenase"/>
</dbReference>
<dbReference type="PRINTS" id="PR00463">
    <property type="entry name" value="EP450I"/>
</dbReference>
<evidence type="ECO:0008006" key="6">
    <source>
        <dbReference type="Google" id="ProtNLM"/>
    </source>
</evidence>
<dbReference type="InterPro" id="IPR036396">
    <property type="entry name" value="Cyt_P450_sf"/>
</dbReference>
<evidence type="ECO:0000256" key="3">
    <source>
        <dbReference type="ARBA" id="ARBA00023004"/>
    </source>
</evidence>
<organism evidence="4 5">
    <name type="scientific">Clonostachys rhizophaga</name>
    <dbReference type="NCBI Taxonomy" id="160324"/>
    <lineage>
        <taxon>Eukaryota</taxon>
        <taxon>Fungi</taxon>
        <taxon>Dikarya</taxon>
        <taxon>Ascomycota</taxon>
        <taxon>Pezizomycotina</taxon>
        <taxon>Sordariomycetes</taxon>
        <taxon>Hypocreomycetidae</taxon>
        <taxon>Hypocreales</taxon>
        <taxon>Bionectriaceae</taxon>
        <taxon>Clonostachys</taxon>
    </lineage>
</organism>
<accession>A0A9N9VGA8</accession>
<gene>
    <name evidence="4" type="ORF">CRHIZ90672A_00016325</name>
</gene>
<dbReference type="Gene3D" id="1.10.630.10">
    <property type="entry name" value="Cytochrome P450"/>
    <property type="match status" value="1"/>
</dbReference>
<dbReference type="PANTHER" id="PTHR24305">
    <property type="entry name" value="CYTOCHROME P450"/>
    <property type="match status" value="1"/>
</dbReference>
<dbReference type="GO" id="GO:0020037">
    <property type="term" value="F:heme binding"/>
    <property type="evidence" value="ECO:0007669"/>
    <property type="project" value="InterPro"/>
</dbReference>
<dbReference type="InterPro" id="IPR001128">
    <property type="entry name" value="Cyt_P450"/>
</dbReference>
<keyword evidence="2" id="KW-0479">Metal-binding</keyword>
<keyword evidence="5" id="KW-1185">Reference proteome</keyword>
<keyword evidence="3" id="KW-0408">Iron</keyword>
<reference evidence="4" key="1">
    <citation type="submission" date="2021-10" db="EMBL/GenBank/DDBJ databases">
        <authorList>
            <person name="Piombo E."/>
        </authorList>
    </citation>
    <scope>NUCLEOTIDE SEQUENCE</scope>
</reference>
<dbReference type="Pfam" id="PF00067">
    <property type="entry name" value="p450"/>
    <property type="match status" value="1"/>
</dbReference>
<dbReference type="GO" id="GO:0005506">
    <property type="term" value="F:iron ion binding"/>
    <property type="evidence" value="ECO:0007669"/>
    <property type="project" value="InterPro"/>
</dbReference>
<dbReference type="InterPro" id="IPR002401">
    <property type="entry name" value="Cyt_P450_E_grp-I"/>
</dbReference>
<dbReference type="SUPFAM" id="SSF48264">
    <property type="entry name" value="Cytochrome P450"/>
    <property type="match status" value="1"/>
</dbReference>
<proteinExistence type="predicted"/>
<evidence type="ECO:0000313" key="5">
    <source>
        <dbReference type="Proteomes" id="UP000696573"/>
    </source>
</evidence>
<dbReference type="OrthoDB" id="1470350at2759"/>
<evidence type="ECO:0000313" key="4">
    <source>
        <dbReference type="EMBL" id="CAH0022515.1"/>
    </source>
</evidence>
<dbReference type="Proteomes" id="UP000696573">
    <property type="component" value="Unassembled WGS sequence"/>
</dbReference>
<dbReference type="AlphaFoldDB" id="A0A9N9VGA8"/>
<dbReference type="GO" id="GO:0004497">
    <property type="term" value="F:monooxygenase activity"/>
    <property type="evidence" value="ECO:0007669"/>
    <property type="project" value="InterPro"/>
</dbReference>